<protein>
    <submittedName>
        <fullName evidence="1">Uncharacterized protein</fullName>
    </submittedName>
</protein>
<evidence type="ECO:0000313" key="2">
    <source>
        <dbReference type="Proteomes" id="UP001152888"/>
    </source>
</evidence>
<organism evidence="1 2">
    <name type="scientific">Acanthoscelides obtectus</name>
    <name type="common">Bean weevil</name>
    <name type="synonym">Bruchus obtectus</name>
    <dbReference type="NCBI Taxonomy" id="200917"/>
    <lineage>
        <taxon>Eukaryota</taxon>
        <taxon>Metazoa</taxon>
        <taxon>Ecdysozoa</taxon>
        <taxon>Arthropoda</taxon>
        <taxon>Hexapoda</taxon>
        <taxon>Insecta</taxon>
        <taxon>Pterygota</taxon>
        <taxon>Neoptera</taxon>
        <taxon>Endopterygota</taxon>
        <taxon>Coleoptera</taxon>
        <taxon>Polyphaga</taxon>
        <taxon>Cucujiformia</taxon>
        <taxon>Chrysomeloidea</taxon>
        <taxon>Chrysomelidae</taxon>
        <taxon>Bruchinae</taxon>
        <taxon>Bruchini</taxon>
        <taxon>Acanthoscelides</taxon>
    </lineage>
</organism>
<dbReference type="EMBL" id="CAKOFQ010006927">
    <property type="protein sequence ID" value="CAH1982749.1"/>
    <property type="molecule type" value="Genomic_DNA"/>
</dbReference>
<comment type="caution">
    <text evidence="1">The sequence shown here is derived from an EMBL/GenBank/DDBJ whole genome shotgun (WGS) entry which is preliminary data.</text>
</comment>
<name>A0A9P0KUD1_ACAOB</name>
<evidence type="ECO:0000313" key="1">
    <source>
        <dbReference type="EMBL" id="CAH1982749.1"/>
    </source>
</evidence>
<keyword evidence="2" id="KW-1185">Reference proteome</keyword>
<sequence>MNKQRFGCLEPKNRKIQAKTNEVCDISRLRAMMQLLVRLLDVFTNKTKIYKSVTFFY</sequence>
<proteinExistence type="predicted"/>
<reference evidence="1" key="1">
    <citation type="submission" date="2022-03" db="EMBL/GenBank/DDBJ databases">
        <authorList>
            <person name="Sayadi A."/>
        </authorList>
    </citation>
    <scope>NUCLEOTIDE SEQUENCE</scope>
</reference>
<dbReference type="AlphaFoldDB" id="A0A9P0KUD1"/>
<dbReference type="OrthoDB" id="6659130at2759"/>
<gene>
    <name evidence="1" type="ORF">ACAOBT_LOCUS15190</name>
</gene>
<accession>A0A9P0KUD1</accession>
<dbReference type="Proteomes" id="UP001152888">
    <property type="component" value="Unassembled WGS sequence"/>
</dbReference>